<feature type="signal peptide" evidence="1">
    <location>
        <begin position="1"/>
        <end position="22"/>
    </location>
</feature>
<dbReference type="Pfam" id="PF03724">
    <property type="entry name" value="META"/>
    <property type="match status" value="1"/>
</dbReference>
<evidence type="ECO:0000313" key="4">
    <source>
        <dbReference type="Proteomes" id="UP000756387"/>
    </source>
</evidence>
<evidence type="ECO:0000256" key="1">
    <source>
        <dbReference type="SAM" id="SignalP"/>
    </source>
</evidence>
<proteinExistence type="predicted"/>
<keyword evidence="4" id="KW-1185">Reference proteome</keyword>
<accession>A0ABR9RTX2</accession>
<evidence type="ECO:0000259" key="2">
    <source>
        <dbReference type="Pfam" id="PF03724"/>
    </source>
</evidence>
<dbReference type="InterPro" id="IPR005184">
    <property type="entry name" value="DUF306_Meta_HslJ"/>
</dbReference>
<dbReference type="RefSeq" id="WP_193638351.1">
    <property type="nucleotide sequence ID" value="NZ_JADCSA010000008.1"/>
</dbReference>
<organism evidence="3 4">
    <name type="scientific">Nocardioides malaquae</name>
    <dbReference type="NCBI Taxonomy" id="2773426"/>
    <lineage>
        <taxon>Bacteria</taxon>
        <taxon>Bacillati</taxon>
        <taxon>Actinomycetota</taxon>
        <taxon>Actinomycetes</taxon>
        <taxon>Propionibacteriales</taxon>
        <taxon>Nocardioidaceae</taxon>
        <taxon>Nocardioides</taxon>
    </lineage>
</organism>
<comment type="caution">
    <text evidence="3">The sequence shown here is derived from an EMBL/GenBank/DDBJ whole genome shotgun (WGS) entry which is preliminary data.</text>
</comment>
<dbReference type="Proteomes" id="UP000756387">
    <property type="component" value="Unassembled WGS sequence"/>
</dbReference>
<feature type="chain" id="PRO_5046464244" evidence="1">
    <location>
        <begin position="23"/>
        <end position="144"/>
    </location>
</feature>
<keyword evidence="1" id="KW-0732">Signal</keyword>
<sequence>MDRRRWVSLAVLALLLPLAACGGSTDPDHLEGTWKLTEFGEDEGVKGSAEITVSLRDGRLGGNGGVSDLRGGYTSDDEGGLTFEEVATNLKPGPAELMDQEGRLVETLKKVASFEVDGAGGDDPAELELKNAAGDVILSLVEKS</sequence>
<dbReference type="EMBL" id="JADCSA010000008">
    <property type="protein sequence ID" value="MBE7325039.1"/>
    <property type="molecule type" value="Genomic_DNA"/>
</dbReference>
<protein>
    <submittedName>
        <fullName evidence="3">META domain-containing protein</fullName>
    </submittedName>
</protein>
<dbReference type="Gene3D" id="2.40.128.270">
    <property type="match status" value="1"/>
</dbReference>
<name>A0ABR9RTX2_9ACTN</name>
<reference evidence="3 4" key="1">
    <citation type="submission" date="2020-10" db="EMBL/GenBank/DDBJ databases">
        <title>Nocardioides sp. isolated from sludge.</title>
        <authorList>
            <person name="Zhang X."/>
        </authorList>
    </citation>
    <scope>NUCLEOTIDE SEQUENCE [LARGE SCALE GENOMIC DNA]</scope>
    <source>
        <strain evidence="3 4">Y6</strain>
    </source>
</reference>
<gene>
    <name evidence="3" type="ORF">IEQ44_10250</name>
</gene>
<dbReference type="InterPro" id="IPR038670">
    <property type="entry name" value="HslJ-like_sf"/>
</dbReference>
<evidence type="ECO:0000313" key="3">
    <source>
        <dbReference type="EMBL" id="MBE7325039.1"/>
    </source>
</evidence>
<feature type="domain" description="DUF306" evidence="2">
    <location>
        <begin position="30"/>
        <end position="139"/>
    </location>
</feature>